<evidence type="ECO:0000313" key="4">
    <source>
        <dbReference type="EMBL" id="GLI22743.1"/>
    </source>
</evidence>
<keyword evidence="7" id="KW-1185">Reference proteome</keyword>
<dbReference type="RefSeq" id="WP_281807646.1">
    <property type="nucleotide sequence ID" value="NZ_BSDO01000003.1"/>
</dbReference>
<dbReference type="Proteomes" id="UP001144397">
    <property type="component" value="Unassembled WGS sequence"/>
</dbReference>
<proteinExistence type="predicted"/>
<evidence type="ECO:0000313" key="5">
    <source>
        <dbReference type="EMBL" id="MDR6334025.1"/>
    </source>
</evidence>
<reference evidence="5 7" key="2">
    <citation type="submission" date="2023-07" db="EMBL/GenBank/DDBJ databases">
        <title>Genomic Encyclopedia of Type Strains, Phase IV (KMG-IV): sequencing the most valuable type-strain genomes for metagenomic binning, comparative biology and taxonomic classification.</title>
        <authorList>
            <person name="Goeker M."/>
        </authorList>
    </citation>
    <scope>NUCLEOTIDE SEQUENCE [LARGE SCALE GENOMIC DNA]</scope>
    <source>
        <strain evidence="5 7">DSM 338</strain>
    </source>
</reference>
<evidence type="ECO:0000256" key="1">
    <source>
        <dbReference type="ARBA" id="ARBA00004328"/>
    </source>
</evidence>
<dbReference type="SUPFAM" id="SSF56563">
    <property type="entry name" value="Major capsid protein gp5"/>
    <property type="match status" value="1"/>
</dbReference>
<dbReference type="Proteomes" id="UP001245370">
    <property type="component" value="Unassembled WGS sequence"/>
</dbReference>
<dbReference type="InterPro" id="IPR024455">
    <property type="entry name" value="Phage_capsid"/>
</dbReference>
<name>A0A9W6FM97_XANFL</name>
<feature type="domain" description="Phage capsid-like C-terminal" evidence="3">
    <location>
        <begin position="140"/>
        <end position="425"/>
    </location>
</feature>
<accession>A0A9W6FM97</accession>
<feature type="region of interest" description="Disordered" evidence="2">
    <location>
        <begin position="1"/>
        <end position="25"/>
    </location>
</feature>
<gene>
    <name evidence="4" type="primary">gp36</name>
    <name evidence="5" type="ORF">GGQ86_002501</name>
    <name evidence="4" type="ORF">XFLAVUS301_24170</name>
</gene>
<dbReference type="EMBL" id="BSDO01000003">
    <property type="protein sequence ID" value="GLI22743.1"/>
    <property type="molecule type" value="Genomic_DNA"/>
</dbReference>
<dbReference type="AlphaFoldDB" id="A0A9W6FM97"/>
<reference evidence="4" key="1">
    <citation type="submission" date="2022-12" db="EMBL/GenBank/DDBJ databases">
        <title>Reference genome sequencing for broad-spectrum identification of bacterial and archaeal isolates by mass spectrometry.</title>
        <authorList>
            <person name="Sekiguchi Y."/>
            <person name="Tourlousse D.M."/>
        </authorList>
    </citation>
    <scope>NUCLEOTIDE SEQUENCE</scope>
    <source>
        <strain evidence="4">301</strain>
    </source>
</reference>
<evidence type="ECO:0000256" key="2">
    <source>
        <dbReference type="SAM" id="MobiDB-lite"/>
    </source>
</evidence>
<dbReference type="InterPro" id="IPR054612">
    <property type="entry name" value="Phage_capsid-like_C"/>
</dbReference>
<evidence type="ECO:0000313" key="7">
    <source>
        <dbReference type="Proteomes" id="UP001245370"/>
    </source>
</evidence>
<dbReference type="Gene3D" id="3.30.2320.10">
    <property type="entry name" value="hypothetical protein PF0899 domain"/>
    <property type="match status" value="1"/>
</dbReference>
<dbReference type="GeneID" id="95763203"/>
<evidence type="ECO:0000259" key="3">
    <source>
        <dbReference type="Pfam" id="PF05065"/>
    </source>
</evidence>
<dbReference type="Pfam" id="PF05065">
    <property type="entry name" value="Phage_capsid"/>
    <property type="match status" value="1"/>
</dbReference>
<sequence>MSLNIGAHQGLPETRSIHPGAPETKVAGAEQRIAVADFLSAFEAYKETNDARLAQMERRGADVLTTEQLARIDAALDAHQARLDALATKARRPALGAAPERTADASQHGAAFDTYARHGEAGGLKALEAKALSAGSGADGGYLVPYEAEQEIGRRLSALSPIRALATVRVIGAGTYRKPFMTSGPASGWAAETAARPQTDSPVLAELAFPAMELYAMPAATQALLDDAQVNIEEWLAQEVDAAFAEQEGTAFVTGDGVAKPKGFLAYTKVADSSWAWDKVGFVATGAAGAFPSATPADPLIDLVYALKGGYRQNATFVMNRKTQGAVRKLKDENGNYLWAPPAGVGQPASLLGFPVAESEAMPDMAADAFAIAFGDFRRFYLVVDRAGVRVLRDPYSAKPYVLFYTTKRVGGGVQNFEAAKLLKFAAS</sequence>
<evidence type="ECO:0000313" key="6">
    <source>
        <dbReference type="Proteomes" id="UP001144397"/>
    </source>
</evidence>
<dbReference type="NCBIfam" id="TIGR01554">
    <property type="entry name" value="major_cap_HK97"/>
    <property type="match status" value="1"/>
</dbReference>
<comment type="caution">
    <text evidence="4">The sequence shown here is derived from an EMBL/GenBank/DDBJ whole genome shotgun (WGS) entry which is preliminary data.</text>
</comment>
<dbReference type="EMBL" id="JAVDPY010000004">
    <property type="protein sequence ID" value="MDR6334025.1"/>
    <property type="molecule type" value="Genomic_DNA"/>
</dbReference>
<protein>
    <submittedName>
        <fullName evidence="5">HK97 family phage major capsid protein</fullName>
    </submittedName>
    <submittedName>
        <fullName evidence="4">Phage capsid protein</fullName>
    </submittedName>
</protein>
<dbReference type="Gene3D" id="3.30.2400.10">
    <property type="entry name" value="Major capsid protein gp5"/>
    <property type="match status" value="1"/>
</dbReference>
<comment type="subcellular location">
    <subcellularLocation>
        <location evidence="1">Virion</location>
    </subcellularLocation>
</comment>
<organism evidence="4 6">
    <name type="scientific">Xanthobacter flavus</name>
    <dbReference type="NCBI Taxonomy" id="281"/>
    <lineage>
        <taxon>Bacteria</taxon>
        <taxon>Pseudomonadati</taxon>
        <taxon>Pseudomonadota</taxon>
        <taxon>Alphaproteobacteria</taxon>
        <taxon>Hyphomicrobiales</taxon>
        <taxon>Xanthobacteraceae</taxon>
        <taxon>Xanthobacter</taxon>
    </lineage>
</organism>